<proteinExistence type="predicted"/>
<dbReference type="AlphaFoldDB" id="A0A2S5B1B5"/>
<reference evidence="2 3" key="1">
    <citation type="journal article" date="2018" name="Front. Microbiol.">
        <title>Prospects for Fungal Bioremediation of Acidic Radioactive Waste Sites: Characterization and Genome Sequence of Rhodotorula taiwanensis MD1149.</title>
        <authorList>
            <person name="Tkavc R."/>
            <person name="Matrosova V.Y."/>
            <person name="Grichenko O.E."/>
            <person name="Gostincar C."/>
            <person name="Volpe R.P."/>
            <person name="Klimenkova P."/>
            <person name="Gaidamakova E.K."/>
            <person name="Zhou C.E."/>
            <person name="Stewart B.J."/>
            <person name="Lyman M.G."/>
            <person name="Malfatti S.A."/>
            <person name="Rubinfeld B."/>
            <person name="Courtot M."/>
            <person name="Singh J."/>
            <person name="Dalgard C.L."/>
            <person name="Hamilton T."/>
            <person name="Frey K.G."/>
            <person name="Gunde-Cimerman N."/>
            <person name="Dugan L."/>
            <person name="Daly M.J."/>
        </authorList>
    </citation>
    <scope>NUCLEOTIDE SEQUENCE [LARGE SCALE GENOMIC DNA]</scope>
    <source>
        <strain evidence="2 3">MD1149</strain>
    </source>
</reference>
<feature type="region of interest" description="Disordered" evidence="1">
    <location>
        <begin position="1"/>
        <end position="278"/>
    </location>
</feature>
<evidence type="ECO:0000313" key="3">
    <source>
        <dbReference type="Proteomes" id="UP000237144"/>
    </source>
</evidence>
<dbReference type="OrthoDB" id="10373218at2759"/>
<feature type="region of interest" description="Disordered" evidence="1">
    <location>
        <begin position="658"/>
        <end position="696"/>
    </location>
</feature>
<keyword evidence="3" id="KW-1185">Reference proteome</keyword>
<sequence>MATGRSGMGAGRSMNTPVDVRTATERPPSEPARDPPRHRSHAPSPFLSPRSSAKHAQKARSNVYAPRHAREPAPSVEPERGRLAGKLHKIEEDEPGGRNALDAQVIASLFGTDSEEEEDEMEREQNLRRTGQSESLPTMPLHRTRPHLDARYREVSHDTTLSDLAPVAGPSGLRRRAGQAASGSVGPASSEDEREESSRPLRTGRASRTSRHRDIYSAFSTEEESDESQTPMPIKNKRFIQRDESTGARKRRHLGGTKKKSTDEQVDSFLSGLDLPEPKYRPLSVKARLANELADRTSTLPPRFRVDHVTLADEHEDGDRARDYRYSDDEGAEDGPSGAVAGATAGGYATPSLAEERAASPADSIPDYEDQEPPETALAPKYDEVEQLDEQPYFTHPTRQGAVERWSGLLDTRAQDLPVGFSYQAYLDDLAEVKKLERSRPHHGTQPVPIKSGTYIPSRDFQLDPARKLLSLRPSDAVNAALWESLLSPTHSEDHAHVPGQGRKCTCPLWVPSSCPSFEVEVKTLSQKRGLGLADLAEVVEAVFPPPATCQEPREALLRRIYESNWLWLAGIEELASIRKLYVQLATESLVEAVALAVQAQFEQDRIQLKRVELELARHEAVPGADIQKALELSRQVALKRWETEDRHAKSLSRLDRLRQVSEHKAPAPLPSGKDAARAAVEAWRKPVEAPRPLGR</sequence>
<dbReference type="Proteomes" id="UP000237144">
    <property type="component" value="Unassembled WGS sequence"/>
</dbReference>
<evidence type="ECO:0000313" key="2">
    <source>
        <dbReference type="EMBL" id="POY70582.1"/>
    </source>
</evidence>
<accession>A0A2S5B1B5</accession>
<name>A0A2S5B1B5_9BASI</name>
<comment type="caution">
    <text evidence="2">The sequence shown here is derived from an EMBL/GenBank/DDBJ whole genome shotgun (WGS) entry which is preliminary data.</text>
</comment>
<protein>
    <submittedName>
        <fullName evidence="2">Uncharacterized protein</fullName>
    </submittedName>
</protein>
<feature type="compositionally biased region" description="Basic residues" evidence="1">
    <location>
        <begin position="248"/>
        <end position="259"/>
    </location>
</feature>
<dbReference type="EMBL" id="PJQD01000115">
    <property type="protein sequence ID" value="POY70582.1"/>
    <property type="molecule type" value="Genomic_DNA"/>
</dbReference>
<feature type="compositionally biased region" description="Acidic residues" evidence="1">
    <location>
        <begin position="113"/>
        <end position="122"/>
    </location>
</feature>
<feature type="compositionally biased region" description="Basic and acidic residues" evidence="1">
    <location>
        <begin position="22"/>
        <end position="37"/>
    </location>
</feature>
<feature type="compositionally biased region" description="Gly residues" evidence="1">
    <location>
        <begin position="1"/>
        <end position="10"/>
    </location>
</feature>
<feature type="compositionally biased region" description="Basic and acidic residues" evidence="1">
    <location>
        <begin position="146"/>
        <end position="157"/>
    </location>
</feature>
<evidence type="ECO:0000256" key="1">
    <source>
        <dbReference type="SAM" id="MobiDB-lite"/>
    </source>
</evidence>
<feature type="compositionally biased region" description="Basic and acidic residues" evidence="1">
    <location>
        <begin position="305"/>
        <end position="328"/>
    </location>
</feature>
<organism evidence="2 3">
    <name type="scientific">Rhodotorula taiwanensis</name>
    <dbReference type="NCBI Taxonomy" id="741276"/>
    <lineage>
        <taxon>Eukaryota</taxon>
        <taxon>Fungi</taxon>
        <taxon>Dikarya</taxon>
        <taxon>Basidiomycota</taxon>
        <taxon>Pucciniomycotina</taxon>
        <taxon>Microbotryomycetes</taxon>
        <taxon>Sporidiobolales</taxon>
        <taxon>Sporidiobolaceae</taxon>
        <taxon>Rhodotorula</taxon>
    </lineage>
</organism>
<feature type="compositionally biased region" description="Low complexity" evidence="1">
    <location>
        <begin position="335"/>
        <end position="352"/>
    </location>
</feature>
<gene>
    <name evidence="2" type="ORF">BMF94_6497</name>
</gene>
<feature type="region of interest" description="Disordered" evidence="1">
    <location>
        <begin position="305"/>
        <end position="375"/>
    </location>
</feature>
<dbReference type="STRING" id="741276.A0A2S5B1B5"/>